<dbReference type="PANTHER" id="PTHR43639:SF1">
    <property type="entry name" value="SHORT-CHAIN DEHYDROGENASE_REDUCTASE FAMILY PROTEIN"/>
    <property type="match status" value="1"/>
</dbReference>
<dbReference type="PRINTS" id="PR00080">
    <property type="entry name" value="SDRFAMILY"/>
</dbReference>
<evidence type="ECO:0000313" key="3">
    <source>
        <dbReference type="EMBL" id="EKJ95824.1"/>
    </source>
</evidence>
<dbReference type="PANTHER" id="PTHR43639">
    <property type="entry name" value="OXIDOREDUCTASE, SHORT-CHAIN DEHYDROGENASE/REDUCTASE FAMILY (AFU_ORTHOLOGUE AFUA_5G02870)"/>
    <property type="match status" value="1"/>
</dbReference>
<evidence type="ECO:0000313" key="4">
    <source>
        <dbReference type="Proteomes" id="UP000017668"/>
    </source>
</evidence>
<gene>
    <name evidence="3" type="ORF">C241_10126</name>
</gene>
<dbReference type="EMBL" id="AMQQ01000015">
    <property type="protein sequence ID" value="EKJ95824.1"/>
    <property type="molecule type" value="Genomic_DNA"/>
</dbReference>
<dbReference type="RefSeq" id="WP_006698381.1">
    <property type="nucleotide sequence ID" value="NZ_AMQQ01000015.1"/>
</dbReference>
<sequence>MINVQTTCRQDSLITGGSRGIGRAVSLAFAREGAALIGVHYAANADAANATVREIEGLGVKAVAVKADLKQGKDAADSLWAQFSEAAEIETGSTALDILVNNAGIAPALPLKQTSEAAFDEVMTINYKAPFFLIQAVADHIRENGRIINVSTGFTRIAAPTHPAYAASKGALETLTLALAPEFATRGITVNAVLPGVTETDMNAEWLSSPEARAGAEALSVFSRVGKAEDIADVITFLASSDARWTTGQMIDATGGARI</sequence>
<dbReference type="InterPro" id="IPR002347">
    <property type="entry name" value="SDR_fam"/>
</dbReference>
<dbReference type="InterPro" id="IPR036291">
    <property type="entry name" value="NAD(P)-bd_dom_sf"/>
</dbReference>
<comment type="caution">
    <text evidence="3">The sequence shown here is derived from an EMBL/GenBank/DDBJ whole genome shotgun (WGS) entry which is preliminary data.</text>
</comment>
<evidence type="ECO:0000256" key="1">
    <source>
        <dbReference type="ARBA" id="ARBA00006484"/>
    </source>
</evidence>
<comment type="similarity">
    <text evidence="1">Belongs to the short-chain dehydrogenases/reductases (SDR) family.</text>
</comment>
<keyword evidence="4" id="KW-1185">Reference proteome</keyword>
<organism evidence="3 4">
    <name type="scientific">Bradyrhizobium lupini HPC(L)</name>
    <dbReference type="NCBI Taxonomy" id="1229491"/>
    <lineage>
        <taxon>Bacteria</taxon>
        <taxon>Pseudomonadati</taxon>
        <taxon>Pseudomonadota</taxon>
        <taxon>Alphaproteobacteria</taxon>
        <taxon>Hyphomicrobiales</taxon>
        <taxon>Nitrobacteraceae</taxon>
        <taxon>Bradyrhizobium</taxon>
    </lineage>
</organism>
<keyword evidence="2" id="KW-0560">Oxidoreductase</keyword>
<dbReference type="Pfam" id="PF13561">
    <property type="entry name" value="adh_short_C2"/>
    <property type="match status" value="1"/>
</dbReference>
<name>A0ABN0HMG4_RHILU</name>
<proteinExistence type="inferred from homology"/>
<dbReference type="Proteomes" id="UP000017668">
    <property type="component" value="Unassembled WGS sequence"/>
</dbReference>
<accession>A0ABN0HMG4</accession>
<reference evidence="3 4" key="1">
    <citation type="journal article" date="2013" name="Genome Announc.">
        <title>Genome Sequence of Rhizobium lupini HPC(L) Isolated from Saline Desert Soil, Kutch (Gujarat).</title>
        <authorList>
            <person name="Agarwal L."/>
            <person name="Purohit H.J."/>
        </authorList>
    </citation>
    <scope>NUCLEOTIDE SEQUENCE [LARGE SCALE GENOMIC DNA]</scope>
    <source>
        <strain evidence="4">HPC(L)</strain>
    </source>
</reference>
<evidence type="ECO:0000256" key="2">
    <source>
        <dbReference type="ARBA" id="ARBA00023002"/>
    </source>
</evidence>
<dbReference type="PRINTS" id="PR00081">
    <property type="entry name" value="GDHRDH"/>
</dbReference>
<protein>
    <submittedName>
        <fullName evidence="3">Short-chain dehydrogenase/reductase SDR</fullName>
    </submittedName>
</protein>
<dbReference type="Gene3D" id="3.40.50.720">
    <property type="entry name" value="NAD(P)-binding Rossmann-like Domain"/>
    <property type="match status" value="1"/>
</dbReference>
<dbReference type="SUPFAM" id="SSF51735">
    <property type="entry name" value="NAD(P)-binding Rossmann-fold domains"/>
    <property type="match status" value="1"/>
</dbReference>